<proteinExistence type="predicted"/>
<dbReference type="EMBL" id="QKWP01006322">
    <property type="protein sequence ID" value="RIA99901.1"/>
    <property type="molecule type" value="Genomic_DNA"/>
</dbReference>
<accession>A0A397TXK5</accession>
<evidence type="ECO:0000313" key="1">
    <source>
        <dbReference type="EMBL" id="RIA99901.1"/>
    </source>
</evidence>
<gene>
    <name evidence="1" type="ORF">C2G38_2236701</name>
</gene>
<dbReference type="AlphaFoldDB" id="A0A397TXK5"/>
<keyword evidence="2" id="KW-1185">Reference proteome</keyword>
<protein>
    <submittedName>
        <fullName evidence="1">Uncharacterized protein</fullName>
    </submittedName>
</protein>
<comment type="caution">
    <text evidence="1">The sequence shown here is derived from an EMBL/GenBank/DDBJ whole genome shotgun (WGS) entry which is preliminary data.</text>
</comment>
<name>A0A397TXK5_9GLOM</name>
<sequence length="141" mass="16264">MERNLERIKVSSKNNEKNVLNDFNLNKASSLVSHLIKNDSKFDNTLCIAQIIAMYERNNSFHSYLDTPISDLESLSYVSLKLFFHINSAVFSATRDHQFYIFSHAEGSHIVHHLASRDISIDEEVLILKGQAKQMFNTFKK</sequence>
<evidence type="ECO:0000313" key="2">
    <source>
        <dbReference type="Proteomes" id="UP000266673"/>
    </source>
</evidence>
<organism evidence="1 2">
    <name type="scientific">Gigaspora rosea</name>
    <dbReference type="NCBI Taxonomy" id="44941"/>
    <lineage>
        <taxon>Eukaryota</taxon>
        <taxon>Fungi</taxon>
        <taxon>Fungi incertae sedis</taxon>
        <taxon>Mucoromycota</taxon>
        <taxon>Glomeromycotina</taxon>
        <taxon>Glomeromycetes</taxon>
        <taxon>Diversisporales</taxon>
        <taxon>Gigasporaceae</taxon>
        <taxon>Gigaspora</taxon>
    </lineage>
</organism>
<dbReference type="Proteomes" id="UP000266673">
    <property type="component" value="Unassembled WGS sequence"/>
</dbReference>
<reference evidence="1 2" key="1">
    <citation type="submission" date="2018-06" db="EMBL/GenBank/DDBJ databases">
        <title>Comparative genomics reveals the genomic features of Rhizophagus irregularis, R. cerebriforme, R. diaphanum and Gigaspora rosea, and their symbiotic lifestyle signature.</title>
        <authorList>
            <person name="Morin E."/>
            <person name="San Clemente H."/>
            <person name="Chen E.C.H."/>
            <person name="De La Providencia I."/>
            <person name="Hainaut M."/>
            <person name="Kuo A."/>
            <person name="Kohler A."/>
            <person name="Murat C."/>
            <person name="Tang N."/>
            <person name="Roy S."/>
            <person name="Loubradou J."/>
            <person name="Henrissat B."/>
            <person name="Grigoriev I.V."/>
            <person name="Corradi N."/>
            <person name="Roux C."/>
            <person name="Martin F.M."/>
        </authorList>
    </citation>
    <scope>NUCLEOTIDE SEQUENCE [LARGE SCALE GENOMIC DNA]</scope>
    <source>
        <strain evidence="1 2">DAOM 194757</strain>
    </source>
</reference>
<dbReference type="OrthoDB" id="2424441at2759"/>